<accession>A0A8K0K8G0</accession>
<protein>
    <recommendedName>
        <fullName evidence="5">Protein arginine N-methyltransferase domain-containing protein</fullName>
    </recommendedName>
</protein>
<feature type="domain" description="Protein arginine N-methyltransferase" evidence="5">
    <location>
        <begin position="215"/>
        <end position="336"/>
    </location>
</feature>
<evidence type="ECO:0000256" key="2">
    <source>
        <dbReference type="ARBA" id="ARBA00022679"/>
    </source>
</evidence>
<evidence type="ECO:0000313" key="7">
    <source>
        <dbReference type="Proteomes" id="UP000792457"/>
    </source>
</evidence>
<dbReference type="AlphaFoldDB" id="A0A8K0K8G0"/>
<dbReference type="SUPFAM" id="SSF53335">
    <property type="entry name" value="S-adenosyl-L-methionine-dependent methyltransferases"/>
    <property type="match status" value="1"/>
</dbReference>
<dbReference type="Gene3D" id="3.40.50.150">
    <property type="entry name" value="Vaccinia Virus protein VP39"/>
    <property type="match status" value="1"/>
</dbReference>
<keyword evidence="7" id="KW-1185">Reference proteome</keyword>
<comment type="caution">
    <text evidence="6">The sequence shown here is derived from an EMBL/GenBank/DDBJ whole genome shotgun (WGS) entry which is preliminary data.</text>
</comment>
<dbReference type="FunFam" id="3.40.50.150:FF:000071">
    <property type="entry name" value="Protein arginine N-methyltransferase 7"/>
    <property type="match status" value="1"/>
</dbReference>
<dbReference type="InterPro" id="IPR029063">
    <property type="entry name" value="SAM-dependent_MTases_sf"/>
</dbReference>
<keyword evidence="3 4" id="KW-0949">S-adenosyl-L-methionine</keyword>
<dbReference type="Proteomes" id="UP000792457">
    <property type="component" value="Unassembled WGS sequence"/>
</dbReference>
<dbReference type="GO" id="GO:0042054">
    <property type="term" value="F:histone methyltransferase activity"/>
    <property type="evidence" value="ECO:0007669"/>
    <property type="project" value="TreeGrafter"/>
</dbReference>
<keyword evidence="2 4" id="KW-0808">Transferase</keyword>
<dbReference type="Gene3D" id="2.70.160.11">
    <property type="entry name" value="Hnrnp arginine n-methyltransferase1"/>
    <property type="match status" value="2"/>
</dbReference>
<evidence type="ECO:0000256" key="3">
    <source>
        <dbReference type="ARBA" id="ARBA00022691"/>
    </source>
</evidence>
<evidence type="ECO:0000256" key="4">
    <source>
        <dbReference type="PROSITE-ProRule" id="PRU01015"/>
    </source>
</evidence>
<name>A0A8K0K8G0_LADFU</name>
<gene>
    <name evidence="6" type="ORF">J437_LFUL000597</name>
</gene>
<keyword evidence="1 4" id="KW-0489">Methyltransferase</keyword>
<dbReference type="InterPro" id="IPR055135">
    <property type="entry name" value="PRMT_dom"/>
</dbReference>
<dbReference type="GO" id="GO:0016274">
    <property type="term" value="F:protein-arginine N-methyltransferase activity"/>
    <property type="evidence" value="ECO:0007669"/>
    <property type="project" value="InterPro"/>
</dbReference>
<reference evidence="6" key="1">
    <citation type="submission" date="2013-04" db="EMBL/GenBank/DDBJ databases">
        <authorList>
            <person name="Qu J."/>
            <person name="Murali S.C."/>
            <person name="Bandaranaike D."/>
            <person name="Bellair M."/>
            <person name="Blankenburg K."/>
            <person name="Chao H."/>
            <person name="Dinh H."/>
            <person name="Doddapaneni H."/>
            <person name="Downs B."/>
            <person name="Dugan-Rocha S."/>
            <person name="Elkadiri S."/>
            <person name="Gnanaolivu R.D."/>
            <person name="Hernandez B."/>
            <person name="Javaid M."/>
            <person name="Jayaseelan J.C."/>
            <person name="Lee S."/>
            <person name="Li M."/>
            <person name="Ming W."/>
            <person name="Munidasa M."/>
            <person name="Muniz J."/>
            <person name="Nguyen L."/>
            <person name="Ongeri F."/>
            <person name="Osuji N."/>
            <person name="Pu L.-L."/>
            <person name="Puazo M."/>
            <person name="Qu C."/>
            <person name="Quiroz J."/>
            <person name="Raj R."/>
            <person name="Weissenberger G."/>
            <person name="Xin Y."/>
            <person name="Zou X."/>
            <person name="Han Y."/>
            <person name="Richards S."/>
            <person name="Worley K."/>
            <person name="Muzny D."/>
            <person name="Gibbs R."/>
        </authorList>
    </citation>
    <scope>NUCLEOTIDE SEQUENCE</scope>
    <source>
        <strain evidence="6">Sampled in the wild</strain>
    </source>
</reference>
<sequence length="439" mass="49011">MVQNPKEGKMEWIPVSEDYDYHQEVARSAYADMLHDYERNQKYHFALKAAIKKMHMLGKPAHVLDIGTGTGLLAMMAAKCGADSVVACEAFLPMAKCAAKVIEDNNLAEKILIIPKRSTELKVGNGGDMLHRANILVTEVFDTELIGEGAIGTFNHAKKELLEPNSIVVPSEATIYAQIVECPVALAWHRPLSWVNEDENFVISAPSRILQCAGSAAVHDLQLSQLSENSFRPLVPPTPVFRFDWSCKDGLLPYKRSESIKVVASRSGTVQVVFMWWDLRMDEDGEIILSCAPFWAHPNYLHKKSSLTDSGLPWRDHWMQAIYYLPSEMPVNQGERGLLKAYHDEYSLWFSYQNIISPESDAKDCNGVALWVEWDLDGENTISTGPLSIPSAGQTVSWDIHTRQGVRLLPSPLSLPFSFEARFLSSTCDLSLSIKTNAA</sequence>
<dbReference type="Pfam" id="PF22528">
    <property type="entry name" value="PRMT_C"/>
    <property type="match status" value="1"/>
</dbReference>
<dbReference type="CDD" id="cd02440">
    <property type="entry name" value="AdoMet_MTases"/>
    <property type="match status" value="1"/>
</dbReference>
<dbReference type="GO" id="GO:0032259">
    <property type="term" value="P:methylation"/>
    <property type="evidence" value="ECO:0007669"/>
    <property type="project" value="UniProtKB-KW"/>
</dbReference>
<proteinExistence type="predicted"/>
<dbReference type="InterPro" id="IPR025799">
    <property type="entry name" value="Arg_MeTrfase"/>
</dbReference>
<dbReference type="PROSITE" id="PS51678">
    <property type="entry name" value="SAM_MT_PRMT"/>
    <property type="match status" value="1"/>
</dbReference>
<evidence type="ECO:0000259" key="5">
    <source>
        <dbReference type="Pfam" id="PF22528"/>
    </source>
</evidence>
<dbReference type="OrthoDB" id="412876at2759"/>
<dbReference type="PANTHER" id="PTHR11006">
    <property type="entry name" value="PROTEIN ARGININE N-METHYLTRANSFERASE"/>
    <property type="match status" value="1"/>
</dbReference>
<reference evidence="6" key="2">
    <citation type="submission" date="2017-10" db="EMBL/GenBank/DDBJ databases">
        <title>Ladona fulva Genome sequencing and assembly.</title>
        <authorList>
            <person name="Murali S."/>
            <person name="Richards S."/>
            <person name="Bandaranaike D."/>
            <person name="Bellair M."/>
            <person name="Blankenburg K."/>
            <person name="Chao H."/>
            <person name="Dinh H."/>
            <person name="Doddapaneni H."/>
            <person name="Dugan-Rocha S."/>
            <person name="Elkadiri S."/>
            <person name="Gnanaolivu R."/>
            <person name="Hernandez B."/>
            <person name="Skinner E."/>
            <person name="Javaid M."/>
            <person name="Lee S."/>
            <person name="Li M."/>
            <person name="Ming W."/>
            <person name="Munidasa M."/>
            <person name="Muniz J."/>
            <person name="Nguyen L."/>
            <person name="Hughes D."/>
            <person name="Osuji N."/>
            <person name="Pu L.-L."/>
            <person name="Puazo M."/>
            <person name="Qu C."/>
            <person name="Quiroz J."/>
            <person name="Raj R."/>
            <person name="Weissenberger G."/>
            <person name="Xin Y."/>
            <person name="Zou X."/>
            <person name="Han Y."/>
            <person name="Worley K."/>
            <person name="Muzny D."/>
            <person name="Gibbs R."/>
        </authorList>
    </citation>
    <scope>NUCLEOTIDE SEQUENCE</scope>
    <source>
        <strain evidence="6">Sampled in the wild</strain>
    </source>
</reference>
<evidence type="ECO:0000313" key="6">
    <source>
        <dbReference type="EMBL" id="KAG8230326.1"/>
    </source>
</evidence>
<dbReference type="PANTHER" id="PTHR11006:SF4">
    <property type="entry name" value="PROTEIN ARGININE N-METHYLTRANSFERASE 7"/>
    <property type="match status" value="1"/>
</dbReference>
<dbReference type="Pfam" id="PF06325">
    <property type="entry name" value="PrmA"/>
    <property type="match status" value="1"/>
</dbReference>
<evidence type="ECO:0000256" key="1">
    <source>
        <dbReference type="ARBA" id="ARBA00022603"/>
    </source>
</evidence>
<organism evidence="6 7">
    <name type="scientific">Ladona fulva</name>
    <name type="common">Scarce chaser dragonfly</name>
    <name type="synonym">Libellula fulva</name>
    <dbReference type="NCBI Taxonomy" id="123851"/>
    <lineage>
        <taxon>Eukaryota</taxon>
        <taxon>Metazoa</taxon>
        <taxon>Ecdysozoa</taxon>
        <taxon>Arthropoda</taxon>
        <taxon>Hexapoda</taxon>
        <taxon>Insecta</taxon>
        <taxon>Pterygota</taxon>
        <taxon>Palaeoptera</taxon>
        <taxon>Odonata</taxon>
        <taxon>Epiprocta</taxon>
        <taxon>Anisoptera</taxon>
        <taxon>Libelluloidea</taxon>
        <taxon>Libellulidae</taxon>
        <taxon>Ladona</taxon>
    </lineage>
</organism>
<dbReference type="EMBL" id="KZ308477">
    <property type="protein sequence ID" value="KAG8230326.1"/>
    <property type="molecule type" value="Genomic_DNA"/>
</dbReference>